<dbReference type="InterPro" id="IPR011545">
    <property type="entry name" value="DEAD/DEAH_box_helicase_dom"/>
</dbReference>
<reference evidence="9" key="1">
    <citation type="submission" date="2023-02" db="EMBL/GenBank/DDBJ databases">
        <title>Mating type loci evolution in Malassezia.</title>
        <authorList>
            <person name="Coelho M.A."/>
        </authorList>
    </citation>
    <scope>NUCLEOTIDE SEQUENCE</scope>
    <source>
        <strain evidence="9">CBS 14136</strain>
    </source>
</reference>
<gene>
    <name evidence="9" type="ORF">MPSI1_001189</name>
</gene>
<keyword evidence="10" id="KW-1185">Reference proteome</keyword>
<comment type="function">
    <text evidence="5">RNA helicase.</text>
</comment>
<comment type="similarity">
    <text evidence="5">Belongs to the DEAD box helicase family.</text>
</comment>
<keyword evidence="2 5" id="KW-0378">Hydrolase</keyword>
<keyword evidence="1 5" id="KW-0547">Nucleotide-binding</keyword>
<feature type="compositionally biased region" description="Low complexity" evidence="6">
    <location>
        <begin position="625"/>
        <end position="640"/>
    </location>
</feature>
<dbReference type="Pfam" id="PF00270">
    <property type="entry name" value="DEAD"/>
    <property type="match status" value="1"/>
</dbReference>
<name>A0AAF0F4H3_9BASI</name>
<feature type="domain" description="Helicase C-terminal" evidence="8">
    <location>
        <begin position="376"/>
        <end position="460"/>
    </location>
</feature>
<dbReference type="Proteomes" id="UP001214628">
    <property type="component" value="Chromosome 1"/>
</dbReference>
<dbReference type="InterPro" id="IPR001650">
    <property type="entry name" value="Helicase_C-like"/>
</dbReference>
<dbReference type="PANTHER" id="PTHR24031">
    <property type="entry name" value="RNA HELICASE"/>
    <property type="match status" value="1"/>
</dbReference>
<dbReference type="GO" id="GO:0003723">
    <property type="term" value="F:RNA binding"/>
    <property type="evidence" value="ECO:0007669"/>
    <property type="project" value="UniProtKB-UniRule"/>
</dbReference>
<dbReference type="SUPFAM" id="SSF52540">
    <property type="entry name" value="P-loop containing nucleoside triphosphate hydrolases"/>
    <property type="match status" value="1"/>
</dbReference>
<evidence type="ECO:0000256" key="5">
    <source>
        <dbReference type="RuleBase" id="RU365068"/>
    </source>
</evidence>
<evidence type="ECO:0000259" key="8">
    <source>
        <dbReference type="SMART" id="SM00490"/>
    </source>
</evidence>
<sequence length="655" mass="73783">MWWRAESVGRGLQSLVSVRNASRWISTSVRVLGPEARTITIEALKDSIKGETYRALTVKPFQFTNLTEVQSRVLALLPEIGQAGLVDTALPLSDNEGRDLLVKARTGTGKTVAFLVPTIESRRAALDAAKKGEWTDSFKTYLRKTRKEDLLNENTPRAQQQLHELFHRQSVGVLILSPTRELATQIANEANKLLLHQRSLNVHLLVGGNDKRSQQEDWRRKSRDIVVATPGRLMDLMEDEMFRGPLSTTQALVLDEADMLLEMGFREDIQQIMKDLPSPEKRSTMLFSATINPNIEAIARATLHENHRFIDCVPAGEDSVHKHIPQFATSISDPHNLYPHLLNVISRDQLANDGKSKVMVFLSTTKQTRVAARVLREVRSVMPFEEATRVFEIHSDMPQTRRNRIAQSFRQCTDVPSILVTSDVSARGVDYPGVTEVVQVGIPSSPEIYVHRVGRTGRGNKGGRADLVLMDWEDAFVTWELKDIPLQRLSADDLATEVEDAALKVETDSTPPRRINRRAGRAAKAESLLNHRPMADRMEKEKVKSAFEHAFSMLEEEVCYGVFTSLCGFYASRTQTLRLHKGDLIDHLSNLVKATSSLTQRPKLSESMKRLLGVYGNPRNSGHGFQRSSQRSSPRQSSFSKRGGQNTRYTRRWAH</sequence>
<dbReference type="Gene3D" id="3.40.50.300">
    <property type="entry name" value="P-loop containing nucleotide triphosphate hydrolases"/>
    <property type="match status" value="2"/>
</dbReference>
<keyword evidence="3 5" id="KW-0067">ATP-binding</keyword>
<comment type="domain">
    <text evidence="5">The Q motif is unique to and characteristic of the DEAD box family of RNA helicases and controls ATP binding and hydrolysis.</text>
</comment>
<dbReference type="GO" id="GO:0016787">
    <property type="term" value="F:hydrolase activity"/>
    <property type="evidence" value="ECO:0007669"/>
    <property type="project" value="UniProtKB-KW"/>
</dbReference>
<keyword evidence="5 9" id="KW-0347">Helicase</keyword>
<protein>
    <recommendedName>
        <fullName evidence="5">ATP-dependent RNA helicase</fullName>
        <ecNumber evidence="5">3.6.4.13</ecNumber>
    </recommendedName>
</protein>
<dbReference type="AlphaFoldDB" id="A0AAF0F4H3"/>
<dbReference type="EMBL" id="CP118375">
    <property type="protein sequence ID" value="WFD42543.1"/>
    <property type="molecule type" value="Genomic_DNA"/>
</dbReference>
<dbReference type="GO" id="GO:0005524">
    <property type="term" value="F:ATP binding"/>
    <property type="evidence" value="ECO:0007669"/>
    <property type="project" value="UniProtKB-UniRule"/>
</dbReference>
<dbReference type="CDD" id="cd18787">
    <property type="entry name" value="SF2_C_DEAD"/>
    <property type="match status" value="1"/>
</dbReference>
<comment type="catalytic activity">
    <reaction evidence="5">
        <text>ATP + H2O = ADP + phosphate + H(+)</text>
        <dbReference type="Rhea" id="RHEA:13065"/>
        <dbReference type="ChEBI" id="CHEBI:15377"/>
        <dbReference type="ChEBI" id="CHEBI:15378"/>
        <dbReference type="ChEBI" id="CHEBI:30616"/>
        <dbReference type="ChEBI" id="CHEBI:43474"/>
        <dbReference type="ChEBI" id="CHEBI:456216"/>
        <dbReference type="EC" id="3.6.4.13"/>
    </reaction>
</comment>
<dbReference type="GO" id="GO:0003724">
    <property type="term" value="F:RNA helicase activity"/>
    <property type="evidence" value="ECO:0007669"/>
    <property type="project" value="UniProtKB-EC"/>
</dbReference>
<dbReference type="SMART" id="SM00490">
    <property type="entry name" value="HELICc"/>
    <property type="match status" value="1"/>
</dbReference>
<accession>A0AAF0F4H3</accession>
<dbReference type="InterPro" id="IPR014001">
    <property type="entry name" value="Helicase_ATP-bd"/>
</dbReference>
<evidence type="ECO:0000256" key="3">
    <source>
        <dbReference type="ARBA" id="ARBA00022840"/>
    </source>
</evidence>
<evidence type="ECO:0000313" key="10">
    <source>
        <dbReference type="Proteomes" id="UP001214628"/>
    </source>
</evidence>
<dbReference type="InterPro" id="IPR027417">
    <property type="entry name" value="P-loop_NTPase"/>
</dbReference>
<dbReference type="Pfam" id="PF00271">
    <property type="entry name" value="Helicase_C"/>
    <property type="match status" value="1"/>
</dbReference>
<evidence type="ECO:0000256" key="6">
    <source>
        <dbReference type="SAM" id="MobiDB-lite"/>
    </source>
</evidence>
<feature type="region of interest" description="Disordered" evidence="6">
    <location>
        <begin position="615"/>
        <end position="655"/>
    </location>
</feature>
<evidence type="ECO:0000256" key="4">
    <source>
        <dbReference type="ARBA" id="ARBA00022884"/>
    </source>
</evidence>
<organism evidence="9 10">
    <name type="scientific">Malassezia psittaci</name>
    <dbReference type="NCBI Taxonomy" id="1821823"/>
    <lineage>
        <taxon>Eukaryota</taxon>
        <taxon>Fungi</taxon>
        <taxon>Dikarya</taxon>
        <taxon>Basidiomycota</taxon>
        <taxon>Ustilaginomycotina</taxon>
        <taxon>Malasseziomycetes</taxon>
        <taxon>Malasseziales</taxon>
        <taxon>Malasseziaceae</taxon>
        <taxon>Malassezia</taxon>
    </lineage>
</organism>
<evidence type="ECO:0000256" key="1">
    <source>
        <dbReference type="ARBA" id="ARBA00022741"/>
    </source>
</evidence>
<dbReference type="EC" id="3.6.4.13" evidence="5"/>
<proteinExistence type="inferred from homology"/>
<keyword evidence="4 5" id="KW-0694">RNA-binding</keyword>
<evidence type="ECO:0000313" key="9">
    <source>
        <dbReference type="EMBL" id="WFD42543.1"/>
    </source>
</evidence>
<dbReference type="SMART" id="SM00487">
    <property type="entry name" value="DEXDc"/>
    <property type="match status" value="1"/>
</dbReference>
<evidence type="ECO:0000259" key="7">
    <source>
        <dbReference type="SMART" id="SM00487"/>
    </source>
</evidence>
<feature type="domain" description="Helicase ATP-binding" evidence="7">
    <location>
        <begin position="62"/>
        <end position="327"/>
    </location>
</feature>
<evidence type="ECO:0000256" key="2">
    <source>
        <dbReference type="ARBA" id="ARBA00022801"/>
    </source>
</evidence>